<feature type="non-terminal residue" evidence="1">
    <location>
        <position position="180"/>
    </location>
</feature>
<evidence type="ECO:0000313" key="1">
    <source>
        <dbReference type="EMBL" id="GAF77521.1"/>
    </source>
</evidence>
<comment type="caution">
    <text evidence="1">The sequence shown here is derived from an EMBL/GenBank/DDBJ whole genome shotgun (WGS) entry which is preliminary data.</text>
</comment>
<dbReference type="EMBL" id="BARS01005710">
    <property type="protein sequence ID" value="GAF77521.1"/>
    <property type="molecule type" value="Genomic_DNA"/>
</dbReference>
<sequence>MNPEDVKTLQTLLQEAATSVETELRLEDAGWTQLGTVTGDPILDIQRIMNLKQSRLYHAKDPLAHQAIRLWTDYTFGPGMSWNMEDESAKKKLEVFWKDPMNRNVLSAQGQRKSSDKLLVDGEVFFALFLGPNGTAIIRRVDPLEITEIISDPDDADATMYYRRQWSTRLGALQNGIYRS</sequence>
<dbReference type="AlphaFoldDB" id="X0SQW2"/>
<protein>
    <submittedName>
        <fullName evidence="1">Uncharacterized protein</fullName>
    </submittedName>
</protein>
<accession>X0SQW2</accession>
<organism evidence="1">
    <name type="scientific">marine sediment metagenome</name>
    <dbReference type="NCBI Taxonomy" id="412755"/>
    <lineage>
        <taxon>unclassified sequences</taxon>
        <taxon>metagenomes</taxon>
        <taxon>ecological metagenomes</taxon>
    </lineage>
</organism>
<gene>
    <name evidence="1" type="ORF">S01H1_11204</name>
</gene>
<proteinExistence type="predicted"/>
<reference evidence="1" key="1">
    <citation type="journal article" date="2014" name="Front. Microbiol.">
        <title>High frequency of phylogenetically diverse reductive dehalogenase-homologous genes in deep subseafloor sedimentary metagenomes.</title>
        <authorList>
            <person name="Kawai M."/>
            <person name="Futagami T."/>
            <person name="Toyoda A."/>
            <person name="Takaki Y."/>
            <person name="Nishi S."/>
            <person name="Hori S."/>
            <person name="Arai W."/>
            <person name="Tsubouchi T."/>
            <person name="Morono Y."/>
            <person name="Uchiyama I."/>
            <person name="Ito T."/>
            <person name="Fujiyama A."/>
            <person name="Inagaki F."/>
            <person name="Takami H."/>
        </authorList>
    </citation>
    <scope>NUCLEOTIDE SEQUENCE</scope>
    <source>
        <strain evidence="1">Expedition CK06-06</strain>
    </source>
</reference>
<name>X0SQW2_9ZZZZ</name>